<reference evidence="1 2" key="1">
    <citation type="journal article" date="2016" name="Genome Announc.">
        <title>Complete Genome Sequence of Methylobacterium populi P-1M, Isolated from Pink-Pigmented Household Biofilm.</title>
        <authorList>
            <person name="Morohoshi T."/>
            <person name="Ikeda T."/>
        </authorList>
    </citation>
    <scope>NUCLEOTIDE SEQUENCE [LARGE SCALE GENOMIC DNA]</scope>
    <source>
        <strain evidence="1 2">P-1M</strain>
        <plasmid evidence="2">Plasmid pmppm01 dna</plasmid>
    </source>
</reference>
<proteinExistence type="predicted"/>
<keyword evidence="1" id="KW-0614">Plasmid</keyword>
<dbReference type="RefSeq" id="WP_063987525.1">
    <property type="nucleotide sequence ID" value="NZ_AP014810.1"/>
</dbReference>
<evidence type="ECO:0000313" key="2">
    <source>
        <dbReference type="Proteomes" id="UP000218288"/>
    </source>
</evidence>
<dbReference type="Proteomes" id="UP000218288">
    <property type="component" value="Plasmid pMPPM01"/>
</dbReference>
<geneLocation type="plasmid" evidence="2">
    <name>pmppm01 dna</name>
</geneLocation>
<dbReference type="AlphaFoldDB" id="A0A160PPB3"/>
<accession>A0A160PPB3</accession>
<organism evidence="1 2">
    <name type="scientific">Methylorubrum populi</name>
    <dbReference type="NCBI Taxonomy" id="223967"/>
    <lineage>
        <taxon>Bacteria</taxon>
        <taxon>Pseudomonadati</taxon>
        <taxon>Pseudomonadota</taxon>
        <taxon>Alphaproteobacteria</taxon>
        <taxon>Hyphomicrobiales</taxon>
        <taxon>Methylobacteriaceae</taxon>
        <taxon>Methylorubrum</taxon>
    </lineage>
</organism>
<evidence type="ECO:0000313" key="1">
    <source>
        <dbReference type="EMBL" id="BAU94020.1"/>
    </source>
</evidence>
<name>A0A160PPB3_9HYPH</name>
<dbReference type="EMBL" id="AP014810">
    <property type="protein sequence ID" value="BAU94020.1"/>
    <property type="molecule type" value="Genomic_DNA"/>
</dbReference>
<protein>
    <submittedName>
        <fullName evidence="1">NAD-dependent epimerase</fullName>
    </submittedName>
</protein>
<gene>
    <name evidence="1" type="ORF">MPPM_5415</name>
</gene>
<sequence>MVAVEDDELAGLQDRLHAARKALGEAYDRRDARAEEIAAAEAVVGGVVWPELLVAFSAAERAVLAAEAEMKDAEYALAVATEGVVSAPRRMTG</sequence>